<feature type="compositionally biased region" description="Polar residues" evidence="1">
    <location>
        <begin position="310"/>
        <end position="320"/>
    </location>
</feature>
<feature type="compositionally biased region" description="Basic and acidic residues" evidence="1">
    <location>
        <begin position="1278"/>
        <end position="1298"/>
    </location>
</feature>
<sequence>MRHIVGKLSTSSFQRYKVCANRSSDEGVMAPGSRGVGAVFVHFSDADSGQTGDAIGEPRVPRRSRSHYLSNAPGLADQLVASRKDSAREGGSCAAYFCKVPDSRESELGLVRYGPASRVHRGVFGPFEGSFPIGIPADPDKFLAIREFHVVHGCVLLSNVPGLADQLVASQEDSVRKRGNVGGKSRNFQQNLILPCTEASLGSQDMILRTEAVGMFLMLRVLATTLSFLVRFRPVKYGIEALDILYTLVKGWSVRSSFWSGQRSGQTLVKLGQPWSNLVKILRNSLEMYPGTTFQGFLGKADPSRAGKQARSNLGQTSVNPSQTWSTLVKLGQTLGNVSRTFFLGVFDAASPRRIRPAWFGLSRFACPTPEKIPGQAEDINKDTSEDNTGGHSHTNLGPPPVQPSKPEERDFQLDAKVEKTMRSTKMMDASALLALAKPDVENEARTVDPNVAPENDPPPKGNWNTFEGPQSLQMYGNKEENVMGIPRKGSKESEKEAQSPISKKEEPKEVDHPMIPHKRYTPKNVVERVEQLEKRLDEVVQSMHQLITLTGTLLKDNRKAIRDLASHSPRGQASTKSLSKRETRRHRRQETLMLHTERYQSGRNLSSVAKLKSESRKFCTLPMPMDELYPRLLEKRLISPVFLKQSPHLLHDSSKKCEFHFGRPGHSLEDCHALKNKVQDLVDHGILRINEGSTPSVIIAWPPEHRKDETVIPSPQSQGPTTCGIQPVHLTTLPTLSEVGEHTVPKTQPKLMSNFRNLDDQCSSDKEKAEYCTNRCVTLKRKIQELGHSELEVPAMVQARKPSMHTVPMKKARSTLGFRANEAIKRSDRANHFKEHRSLDPASPRMNSQDPDITTTEEEEVHTKRTDPPPAEDINTTHGRQSTREPLRSNHDPTNFPISMSFLRSDPQCSYIHKNPRREDRRRSPTTTASVRHLQERATSNPRARKARSDYPIELSRFETWVVTQAKSSPIRDLSGHSGRIIPDLRLGWSPKPNHPRFETLSGHSGRIIPDLRLGWSPKPNHPRFETLVTQSFPVTQAKSSPIRDLSGHSGRIIPGLRLGWSPKPNHPRRVRDLGGHPGRFVPVSRPWVVTHADLSTNHPQFETWVVTQAKLSPTYLDPRIRTVGSPDLRLGSFLSNPLQLGPRAKTFMQEGHFSYDVQLPDRQELLRSSRNLNQKMTPWRKGTIPTASVRKIISCEPKLASVQGLYLWKIGSISFPTISKIVEIRHRELGQIRARKQSLPDSQQVDPQAQARWKEDTSMHDVELSDRQDFTGSSRNPDRKNVLQTDQKHPGGLCSRDHISQTQARIPANPEPCKSRQCKLSDDTKNVEIRHRELDSRLRAQRVFPTRCKLTCKPGCVGKMTTPATTWNSRFAGSIPRLTGIFAGKTHKNSSDDPTSGSHNSSVRTPICANFISLESRHLGLSERYAA</sequence>
<feature type="region of interest" description="Disordered" evidence="1">
    <location>
        <begin position="1237"/>
        <end position="1298"/>
    </location>
</feature>
<accession>A0A2N9H2Y8</accession>
<dbReference type="PANTHER" id="PTHR32108:SF9">
    <property type="entry name" value="REVERSE TRANSCRIPTASE RNASE H-LIKE DOMAIN-CONTAINING PROTEIN"/>
    <property type="match status" value="1"/>
</dbReference>
<feature type="region of interest" description="Disordered" evidence="1">
    <location>
        <begin position="442"/>
        <end position="463"/>
    </location>
</feature>
<feature type="region of interest" description="Disordered" evidence="1">
    <location>
        <begin position="564"/>
        <end position="587"/>
    </location>
</feature>
<protein>
    <submittedName>
        <fullName evidence="2">Uncharacterized protein</fullName>
    </submittedName>
</protein>
<feature type="compositionally biased region" description="Basic and acidic residues" evidence="1">
    <location>
        <begin position="883"/>
        <end position="892"/>
    </location>
</feature>
<reference evidence="2" key="1">
    <citation type="submission" date="2018-02" db="EMBL/GenBank/DDBJ databases">
        <authorList>
            <person name="Cohen D.B."/>
            <person name="Kent A.D."/>
        </authorList>
    </citation>
    <scope>NUCLEOTIDE SEQUENCE</scope>
</reference>
<feature type="compositionally biased region" description="Polar residues" evidence="1">
    <location>
        <begin position="387"/>
        <end position="396"/>
    </location>
</feature>
<dbReference type="EMBL" id="OIVN01002734">
    <property type="protein sequence ID" value="SPD06009.1"/>
    <property type="molecule type" value="Genomic_DNA"/>
</dbReference>
<proteinExistence type="predicted"/>
<feature type="compositionally biased region" description="Basic and acidic residues" evidence="1">
    <location>
        <begin position="1254"/>
        <end position="1271"/>
    </location>
</feature>
<feature type="compositionally biased region" description="Polar residues" evidence="1">
    <location>
        <begin position="846"/>
        <end position="855"/>
    </location>
</feature>
<name>A0A2N9H2Y8_FAGSY</name>
<gene>
    <name evidence="2" type="ORF">FSB_LOCUS33891</name>
</gene>
<evidence type="ECO:0000256" key="1">
    <source>
        <dbReference type="SAM" id="MobiDB-lite"/>
    </source>
</evidence>
<feature type="compositionally biased region" description="Basic and acidic residues" evidence="1">
    <location>
        <begin position="490"/>
        <end position="515"/>
    </location>
</feature>
<evidence type="ECO:0000313" key="2">
    <source>
        <dbReference type="EMBL" id="SPD06009.1"/>
    </source>
</evidence>
<feature type="region of interest" description="Disordered" evidence="1">
    <location>
        <begin position="300"/>
        <end position="320"/>
    </location>
</feature>
<feature type="region of interest" description="Disordered" evidence="1">
    <location>
        <begin position="370"/>
        <end position="408"/>
    </location>
</feature>
<organism evidence="2">
    <name type="scientific">Fagus sylvatica</name>
    <name type="common">Beechnut</name>
    <dbReference type="NCBI Taxonomy" id="28930"/>
    <lineage>
        <taxon>Eukaryota</taxon>
        <taxon>Viridiplantae</taxon>
        <taxon>Streptophyta</taxon>
        <taxon>Embryophyta</taxon>
        <taxon>Tracheophyta</taxon>
        <taxon>Spermatophyta</taxon>
        <taxon>Magnoliopsida</taxon>
        <taxon>eudicotyledons</taxon>
        <taxon>Gunneridae</taxon>
        <taxon>Pentapetalae</taxon>
        <taxon>rosids</taxon>
        <taxon>fabids</taxon>
        <taxon>Fagales</taxon>
        <taxon>Fagaceae</taxon>
        <taxon>Fagus</taxon>
    </lineage>
</organism>
<dbReference type="PANTHER" id="PTHR32108">
    <property type="entry name" value="DNA-DIRECTED RNA POLYMERASE SUBUNIT ALPHA"/>
    <property type="match status" value="1"/>
</dbReference>
<feature type="compositionally biased region" description="Basic and acidic residues" evidence="1">
    <location>
        <begin position="823"/>
        <end position="840"/>
    </location>
</feature>
<feature type="region of interest" description="Disordered" evidence="1">
    <location>
        <begin position="821"/>
        <end position="948"/>
    </location>
</feature>
<feature type="region of interest" description="Disordered" evidence="1">
    <location>
        <begin position="485"/>
        <end position="517"/>
    </location>
</feature>